<dbReference type="EMBL" id="CP010427">
    <property type="protein sequence ID" value="AJC48732.1"/>
    <property type="molecule type" value="Genomic_DNA"/>
</dbReference>
<sequence>MKEKQVDVIDKEWLAQPFIKSDLCSLEGFVINNKVNYIGLSMRSRVGCTESQNIFPAESEVSTETYVLLTKALEKLVERSNYNKGYFHCEFLVHNKKIYLIDANFGRVGGGCIALQIAASIGRNVEEVYAHVLAVTFLLTDKVDETLYTRNKIKTLSILYGIDQEAKFIDLLRKKPYGKTQHIQLVRQGAILQPVGVNNRSWIGILIGEPDIVLEEIKFILIETNKGTLKPVF</sequence>
<dbReference type="Gene3D" id="3.30.470.20">
    <property type="entry name" value="ATP-grasp fold, B domain"/>
    <property type="match status" value="1"/>
</dbReference>
<accession>A0A0A8E550</accession>
<name>A0A0A8E550_9GAMM</name>
<proteinExistence type="predicted"/>
<dbReference type="KEGG" id="fgu:SD28_03280"/>
<dbReference type="STRING" id="594679.SD28_03280"/>
<evidence type="ECO:0000313" key="2">
    <source>
        <dbReference type="Proteomes" id="UP000031104"/>
    </source>
</evidence>
<evidence type="ECO:0000313" key="1">
    <source>
        <dbReference type="EMBL" id="AJC48732.1"/>
    </source>
</evidence>
<dbReference type="AlphaFoldDB" id="A0A0A8E550"/>
<dbReference type="RefSeq" id="WP_039124074.1">
    <property type="nucleotide sequence ID" value="NZ_CP010427.1"/>
</dbReference>
<gene>
    <name evidence="1" type="ORF">SD28_03280</name>
</gene>
<organism evidence="1 2">
    <name type="scientific">Allofrancisella guangzhouensis</name>
    <dbReference type="NCBI Taxonomy" id="594679"/>
    <lineage>
        <taxon>Bacteria</taxon>
        <taxon>Pseudomonadati</taxon>
        <taxon>Pseudomonadota</taxon>
        <taxon>Gammaproteobacteria</taxon>
        <taxon>Thiotrichales</taxon>
        <taxon>Francisellaceae</taxon>
        <taxon>Allofrancisella</taxon>
    </lineage>
</organism>
<dbReference type="HOGENOM" id="CLU_1188544_0_0_6"/>
<dbReference type="Proteomes" id="UP000031104">
    <property type="component" value="Chromosome"/>
</dbReference>
<reference evidence="1 2" key="1">
    <citation type="submission" date="2014-12" db="EMBL/GenBank/DDBJ databases">
        <title>Complete genome sequence of Francisella guanzhouensis strain 08HL01032 isolated from air-conditioning system in China.</title>
        <authorList>
            <person name="Svensson D."/>
            <person name="Ohrman C."/>
            <person name="Backman S."/>
            <person name="Karlsson E."/>
            <person name="Nilsson E."/>
            <person name="Bystrom M."/>
            <person name="Larkeryd A."/>
            <person name="Stenberg P."/>
            <person name="Scholtz H.C."/>
            <person name="Forsman M."/>
            <person name="Sjodin A."/>
        </authorList>
    </citation>
    <scope>NUCLEOTIDE SEQUENCE [LARGE SCALE GENOMIC DNA]</scope>
    <source>
        <strain evidence="1 2">08HL01032</strain>
    </source>
</reference>
<keyword evidence="2" id="KW-1185">Reference proteome</keyword>
<dbReference type="OrthoDB" id="24041at2"/>
<dbReference type="SUPFAM" id="SSF56059">
    <property type="entry name" value="Glutathione synthetase ATP-binding domain-like"/>
    <property type="match status" value="1"/>
</dbReference>
<evidence type="ECO:0008006" key="3">
    <source>
        <dbReference type="Google" id="ProtNLM"/>
    </source>
</evidence>
<protein>
    <recommendedName>
        <fullName evidence="3">ATP-grasp domain-containing protein</fullName>
    </recommendedName>
</protein>